<dbReference type="EMBL" id="UINC01114537">
    <property type="protein sequence ID" value="SVC84910.1"/>
    <property type="molecule type" value="Genomic_DNA"/>
</dbReference>
<dbReference type="AlphaFoldDB" id="A0A382QJ07"/>
<organism evidence="1">
    <name type="scientific">marine metagenome</name>
    <dbReference type="NCBI Taxonomy" id="408172"/>
    <lineage>
        <taxon>unclassified sequences</taxon>
        <taxon>metagenomes</taxon>
        <taxon>ecological metagenomes</taxon>
    </lineage>
</organism>
<accession>A0A382QJ07</accession>
<reference evidence="1" key="1">
    <citation type="submission" date="2018-05" db="EMBL/GenBank/DDBJ databases">
        <authorList>
            <person name="Lanie J.A."/>
            <person name="Ng W.-L."/>
            <person name="Kazmierczak K.M."/>
            <person name="Andrzejewski T.M."/>
            <person name="Davidsen T.M."/>
            <person name="Wayne K.J."/>
            <person name="Tettelin H."/>
            <person name="Glass J.I."/>
            <person name="Rusch D."/>
            <person name="Podicherti R."/>
            <person name="Tsui H.-C.T."/>
            <person name="Winkler M.E."/>
        </authorList>
    </citation>
    <scope>NUCLEOTIDE SEQUENCE</scope>
</reference>
<proteinExistence type="predicted"/>
<name>A0A382QJ07_9ZZZZ</name>
<evidence type="ECO:0000313" key="1">
    <source>
        <dbReference type="EMBL" id="SVC84910.1"/>
    </source>
</evidence>
<gene>
    <name evidence="1" type="ORF">METZ01_LOCUS337764</name>
</gene>
<sequence>TPSDPETEVQVRWAWARKLQNDVDAAMLANSSGGARPPEVRVAYWNDARGSLHDVTAQLMERFRTSGEPWTRTWQPQVSSGLEPLGNASFIQRGRDGRLLLGRWNGADAMPSRADELLLELAVEPLGSSTFILDMVDLEWTGEGPEGLVRRLRIPITSDGNPHRYRLRLGTSVTWLLTDRVTNVWLRLPPYPSRIRLTQVEAGTR</sequence>
<feature type="non-terminal residue" evidence="1">
    <location>
        <position position="1"/>
    </location>
</feature>
<protein>
    <submittedName>
        <fullName evidence="1">Uncharacterized protein</fullName>
    </submittedName>
</protein>